<dbReference type="GO" id="GO:0080120">
    <property type="term" value="P:CAAX-box protein maturation"/>
    <property type="evidence" value="ECO:0007669"/>
    <property type="project" value="UniProtKB-ARBA"/>
</dbReference>
<feature type="domain" description="CAAX prenyl protease 2/Lysostaphin resistance protein A-like" evidence="2">
    <location>
        <begin position="99"/>
        <end position="181"/>
    </location>
</feature>
<accession>I3DWU3</accession>
<dbReference type="GO" id="GO:0006508">
    <property type="term" value="P:proteolysis"/>
    <property type="evidence" value="ECO:0007669"/>
    <property type="project" value="UniProtKB-KW"/>
</dbReference>
<keyword evidence="1" id="KW-1133">Transmembrane helix</keyword>
<protein>
    <submittedName>
        <fullName evidence="3">CAAX amino terminal protease family protein</fullName>
    </submittedName>
</protein>
<reference evidence="3 4" key="1">
    <citation type="journal article" date="2012" name="Appl. Environ. Microbiol.">
        <title>Genome Sequence of Thermotolerant Bacillus methanolicus: Features and Regulation Related to Methylotrophy and Production of L-Lysine and L-Glutamate from Methanol.</title>
        <authorList>
            <person name="Heggeset T.M."/>
            <person name="Krog A."/>
            <person name="Balzer S."/>
            <person name="Wentzel A."/>
            <person name="Ellingsen T.E."/>
            <person name="Brautaset T."/>
        </authorList>
    </citation>
    <scope>NUCLEOTIDE SEQUENCE [LARGE SCALE GENOMIC DNA]</scope>
    <source>
        <strain evidence="3 4">PB1</strain>
    </source>
</reference>
<feature type="transmembrane region" description="Helical" evidence="1">
    <location>
        <begin position="168"/>
        <end position="188"/>
    </location>
</feature>
<dbReference type="PATRIC" id="fig|997296.3.peg.2992"/>
<evidence type="ECO:0000256" key="1">
    <source>
        <dbReference type="SAM" id="Phobius"/>
    </source>
</evidence>
<organism evidence="3 4">
    <name type="scientific">Bacillus methanolicus PB1</name>
    <dbReference type="NCBI Taxonomy" id="997296"/>
    <lineage>
        <taxon>Bacteria</taxon>
        <taxon>Bacillati</taxon>
        <taxon>Bacillota</taxon>
        <taxon>Bacilli</taxon>
        <taxon>Bacillales</taxon>
        <taxon>Bacillaceae</taxon>
        <taxon>Bacillus</taxon>
    </lineage>
</organism>
<gene>
    <name evidence="3" type="ORF">PB1_14189</name>
</gene>
<keyword evidence="1" id="KW-0472">Membrane</keyword>
<dbReference type="EMBL" id="AFEU01000003">
    <property type="protein sequence ID" value="EIJ78714.1"/>
    <property type="molecule type" value="Genomic_DNA"/>
</dbReference>
<dbReference type="eggNOG" id="COG1266">
    <property type="taxonomic scope" value="Bacteria"/>
</dbReference>
<evidence type="ECO:0000259" key="2">
    <source>
        <dbReference type="Pfam" id="PF02517"/>
    </source>
</evidence>
<keyword evidence="1" id="KW-0812">Transmembrane</keyword>
<keyword evidence="3" id="KW-0645">Protease</keyword>
<dbReference type="InterPro" id="IPR003675">
    <property type="entry name" value="Rce1/LyrA-like_dom"/>
</dbReference>
<dbReference type="STRING" id="997296.PB1_14189"/>
<dbReference type="RefSeq" id="WP_004437453.1">
    <property type="nucleotide sequence ID" value="NZ_AFEU01000003.1"/>
</dbReference>
<comment type="caution">
    <text evidence="3">The sequence shown here is derived from an EMBL/GenBank/DDBJ whole genome shotgun (WGS) entry which is preliminary data.</text>
</comment>
<name>I3DWU3_BACMT</name>
<feature type="transmembrane region" description="Helical" evidence="1">
    <location>
        <begin position="21"/>
        <end position="40"/>
    </location>
</feature>
<dbReference type="AlphaFoldDB" id="I3DWU3"/>
<dbReference type="Proteomes" id="UP000010523">
    <property type="component" value="Unassembled WGS sequence"/>
</dbReference>
<keyword evidence="4" id="KW-1185">Reference proteome</keyword>
<dbReference type="GO" id="GO:0004175">
    <property type="term" value="F:endopeptidase activity"/>
    <property type="evidence" value="ECO:0007669"/>
    <property type="project" value="UniProtKB-ARBA"/>
</dbReference>
<proteinExistence type="predicted"/>
<feature type="transmembrane region" description="Helical" evidence="1">
    <location>
        <begin position="141"/>
        <end position="162"/>
    </location>
</feature>
<evidence type="ECO:0000313" key="3">
    <source>
        <dbReference type="EMBL" id="EIJ78714.1"/>
    </source>
</evidence>
<dbReference type="OrthoDB" id="1523022at2"/>
<keyword evidence="3" id="KW-0378">Hydrolase</keyword>
<dbReference type="Pfam" id="PF02517">
    <property type="entry name" value="Rce1-like"/>
    <property type="match status" value="1"/>
</dbReference>
<evidence type="ECO:0000313" key="4">
    <source>
        <dbReference type="Proteomes" id="UP000010523"/>
    </source>
</evidence>
<feature type="transmembrane region" description="Helical" evidence="1">
    <location>
        <begin position="52"/>
        <end position="75"/>
    </location>
</feature>
<sequence length="201" mass="23121">MKNRYKDLISGLDTKELIFHLYATQILLLTISVILGMILFDSFSAFFDLFHFADFNILLVGGTAGLMIVFIDLLLMKLLPSSYYNDGGLNERIFAGKSVPHIAWIAACIAISEELLFRGIIQTHFGLVVSSVIFALVHYRYLFNWFLFLNIAILSFFIGFIFGWTDNLLVTIFMHFLIDFLLGVWIMVKKKQNEQEGIFHE</sequence>